<dbReference type="InterPro" id="IPR027705">
    <property type="entry name" value="Flotillin_fam"/>
</dbReference>
<dbReference type="SUPFAM" id="SSF117892">
    <property type="entry name" value="Band 7/SPFH domain"/>
    <property type="match status" value="1"/>
</dbReference>
<dbReference type="GO" id="GO:0031410">
    <property type="term" value="C:cytoplasmic vesicle"/>
    <property type="evidence" value="ECO:0007669"/>
    <property type="project" value="TreeGrafter"/>
</dbReference>
<feature type="coiled-coil region" evidence="5">
    <location>
        <begin position="258"/>
        <end position="328"/>
    </location>
</feature>
<evidence type="ECO:0000256" key="2">
    <source>
        <dbReference type="ARBA" id="ARBA00007161"/>
    </source>
</evidence>
<dbReference type="Pfam" id="PF01145">
    <property type="entry name" value="Band_7"/>
    <property type="match status" value="1"/>
</dbReference>
<comment type="subcellular location">
    <subcellularLocation>
        <location evidence="1">Membrane</location>
    </subcellularLocation>
</comment>
<keyword evidence="3" id="KW-0472">Membrane</keyword>
<evidence type="ECO:0000313" key="7">
    <source>
        <dbReference type="EMBL" id="ADY42719.1"/>
    </source>
</evidence>
<evidence type="ECO:0000256" key="5">
    <source>
        <dbReference type="SAM" id="Coils"/>
    </source>
</evidence>
<protein>
    <submittedName>
        <fullName evidence="7">Flotillin-1</fullName>
    </submittedName>
</protein>
<dbReference type="PANTHER" id="PTHR13806:SF46">
    <property type="entry name" value="FLOTILLIN-1-RELATED"/>
    <property type="match status" value="1"/>
</dbReference>
<dbReference type="InterPro" id="IPR001107">
    <property type="entry name" value="Band_7"/>
</dbReference>
<dbReference type="CDD" id="cd03399">
    <property type="entry name" value="SPFH_flotillin"/>
    <property type="match status" value="1"/>
</dbReference>
<dbReference type="GO" id="GO:0002090">
    <property type="term" value="P:regulation of receptor internalization"/>
    <property type="evidence" value="ECO:0007669"/>
    <property type="project" value="TreeGrafter"/>
</dbReference>
<dbReference type="Gene3D" id="3.30.479.30">
    <property type="entry name" value="Band 7 domain"/>
    <property type="match status" value="1"/>
</dbReference>
<keyword evidence="5" id="KW-0175">Coiled coil</keyword>
<dbReference type="GO" id="GO:0070528">
    <property type="term" value="P:protein kinase C signaling"/>
    <property type="evidence" value="ECO:0007669"/>
    <property type="project" value="TreeGrafter"/>
</dbReference>
<dbReference type="GO" id="GO:0016600">
    <property type="term" value="C:flotillin complex"/>
    <property type="evidence" value="ECO:0007669"/>
    <property type="project" value="TreeGrafter"/>
</dbReference>
<reference evidence="7" key="1">
    <citation type="journal article" date="2011" name="Genome Res.">
        <title>Deep small RNA sequencing from the nematode Ascaris reveals conservation, functional diversification, and novel developmental profiles.</title>
        <authorList>
            <person name="Wang J."/>
            <person name="Czech B."/>
            <person name="Crunk A."/>
            <person name="Wallace A."/>
            <person name="Mitreva M."/>
            <person name="Hannon G.J."/>
            <person name="Davis R.E."/>
        </authorList>
    </citation>
    <scope>NUCLEOTIDE SEQUENCE</scope>
</reference>
<evidence type="ECO:0000256" key="4">
    <source>
        <dbReference type="RuleBase" id="RU366054"/>
    </source>
</evidence>
<dbReference type="SMART" id="SM00244">
    <property type="entry name" value="PHB"/>
    <property type="match status" value="1"/>
</dbReference>
<dbReference type="GO" id="GO:0002020">
    <property type="term" value="F:protease binding"/>
    <property type="evidence" value="ECO:0007669"/>
    <property type="project" value="TreeGrafter"/>
</dbReference>
<sequence length="437" mass="48806">MFHTCGPNEAMVVSGMFHSTPSYVTGGRALVWPVIQMVQRISLNTITLEVYSPRVYTQKGVPVSVTGIAQVKVESRKKETLATACRLFLGKSEHEIQQIALETLEGHQRAIMGLMTVEEIYQDRKKFSEKVFEVAKCDLVNMGITVVSYTIKDIRDDNGYLKALGMKRTAEVKRDARIGEAIAKRDRIIKEALAEEARQIEKYRNAIEIAKAKRDYELKQAGFDLDVNINKAKADFAYQLQAAKTNQALKEENMQVQIVERSAEIDVAEQEIIRKEKELDATVRRPADAEKYRLEKLAEAKKQHVILHAEADAEAERLRGEADAYAIEMAAKAEASQLQKKADAYRSYTKAALVEMTLDMLPKLADKVGSSLCEGVDDMKMISTGDGDIGAARITQEVLDIMQRVPQLVSGMTGVDIFKASRDNYSDISSRGSFPQS</sequence>
<comment type="similarity">
    <text evidence="2 4">Belongs to the band 7/mec-2 family. Flotillin subfamily.</text>
</comment>
<organism evidence="7">
    <name type="scientific">Ascaris suum</name>
    <name type="common">Pig roundworm</name>
    <name type="synonym">Ascaris lumbricoides</name>
    <dbReference type="NCBI Taxonomy" id="6253"/>
    <lineage>
        <taxon>Eukaryota</taxon>
        <taxon>Metazoa</taxon>
        <taxon>Ecdysozoa</taxon>
        <taxon>Nematoda</taxon>
        <taxon>Chromadorea</taxon>
        <taxon>Rhabditida</taxon>
        <taxon>Spirurina</taxon>
        <taxon>Ascaridomorpha</taxon>
        <taxon>Ascaridoidea</taxon>
        <taxon>Ascarididae</taxon>
        <taxon>Ascaris</taxon>
    </lineage>
</organism>
<feature type="domain" description="Band 7" evidence="6">
    <location>
        <begin position="84"/>
        <end position="266"/>
    </location>
</feature>
<evidence type="ECO:0000256" key="1">
    <source>
        <dbReference type="ARBA" id="ARBA00004370"/>
    </source>
</evidence>
<dbReference type="GO" id="GO:0072659">
    <property type="term" value="P:protein localization to plasma membrane"/>
    <property type="evidence" value="ECO:0007669"/>
    <property type="project" value="TreeGrafter"/>
</dbReference>
<dbReference type="PANTHER" id="PTHR13806">
    <property type="entry name" value="FLOTILLIN-RELATED"/>
    <property type="match status" value="1"/>
</dbReference>
<evidence type="ECO:0000256" key="3">
    <source>
        <dbReference type="ARBA" id="ARBA00023136"/>
    </source>
</evidence>
<name>F1KXW5_ASCSU</name>
<accession>F1KXW5</accession>
<dbReference type="GO" id="GO:0045807">
    <property type="term" value="P:positive regulation of endocytosis"/>
    <property type="evidence" value="ECO:0007669"/>
    <property type="project" value="TreeGrafter"/>
</dbReference>
<dbReference type="EMBL" id="JI167735">
    <property type="protein sequence ID" value="ADY42719.1"/>
    <property type="molecule type" value="mRNA"/>
</dbReference>
<dbReference type="GO" id="GO:2000049">
    <property type="term" value="P:positive regulation of cell-cell adhesion mediated by cadherin"/>
    <property type="evidence" value="ECO:0007669"/>
    <property type="project" value="TreeGrafter"/>
</dbReference>
<dbReference type="AlphaFoldDB" id="F1KXW5"/>
<dbReference type="InterPro" id="IPR036013">
    <property type="entry name" value="Band_7/SPFH_dom_sf"/>
</dbReference>
<proteinExistence type="evidence at transcript level"/>
<evidence type="ECO:0000259" key="6">
    <source>
        <dbReference type="SMART" id="SM00244"/>
    </source>
</evidence>
<dbReference type="GO" id="GO:1901890">
    <property type="term" value="P:positive regulation of cell junction assembly"/>
    <property type="evidence" value="ECO:0007669"/>
    <property type="project" value="TreeGrafter"/>
</dbReference>